<dbReference type="EMBL" id="SLXM01000001">
    <property type="protein sequence ID" value="TCP27967.1"/>
    <property type="molecule type" value="Genomic_DNA"/>
</dbReference>
<evidence type="ECO:0000313" key="2">
    <source>
        <dbReference type="Proteomes" id="UP000294564"/>
    </source>
</evidence>
<proteinExistence type="predicted"/>
<dbReference type="RefSeq" id="WP_132791428.1">
    <property type="nucleotide sequence ID" value="NZ_SLXM01000001.1"/>
</dbReference>
<dbReference type="AlphaFoldDB" id="A0A4R2P0G0"/>
<dbReference type="Proteomes" id="UP000294564">
    <property type="component" value="Unassembled WGS sequence"/>
</dbReference>
<comment type="caution">
    <text evidence="1">The sequence shown here is derived from an EMBL/GenBank/DDBJ whole genome shotgun (WGS) entry which is preliminary data.</text>
</comment>
<name>A0A4R2P0G0_9FLAO</name>
<organism evidence="1 2">
    <name type="scientific">Tenacibaculum skagerrakense</name>
    <dbReference type="NCBI Taxonomy" id="186571"/>
    <lineage>
        <taxon>Bacteria</taxon>
        <taxon>Pseudomonadati</taxon>
        <taxon>Bacteroidota</taxon>
        <taxon>Flavobacteriia</taxon>
        <taxon>Flavobacteriales</taxon>
        <taxon>Flavobacteriaceae</taxon>
        <taxon>Tenacibaculum</taxon>
    </lineage>
</organism>
<protein>
    <submittedName>
        <fullName evidence="1">Uncharacterized protein</fullName>
    </submittedName>
</protein>
<sequence>MKRVVKLIIIAIGIIFLLRLTVQFIDLGSSFSKNRLIEMPLDYKEILKDSTNLSYIFTLAKDTVFPVSVYTYKSDLKYGMIIFKRKISNDKVLENLSFLDKKSKLSSEKVYTNFLTLESLNYSYDNKDLVDKISFKIEGFKKSYIKEQTSDKLYLSFPLKDTFSMTFNNSEAPDIQCVKNSFSNNQNEFNEIVMFRRENYLYFIYLKPFKQNNIEELILDKIIA</sequence>
<gene>
    <name evidence="1" type="ORF">EV195_101126</name>
</gene>
<keyword evidence="2" id="KW-1185">Reference proteome</keyword>
<evidence type="ECO:0000313" key="1">
    <source>
        <dbReference type="EMBL" id="TCP27967.1"/>
    </source>
</evidence>
<reference evidence="1 2" key="1">
    <citation type="submission" date="2019-03" db="EMBL/GenBank/DDBJ databases">
        <title>Genomic Encyclopedia of Type Strains, Phase IV (KMG-IV): sequencing the most valuable type-strain genomes for metagenomic binning, comparative biology and taxonomic classification.</title>
        <authorList>
            <person name="Goeker M."/>
        </authorList>
    </citation>
    <scope>NUCLEOTIDE SEQUENCE [LARGE SCALE GENOMIC DNA]</scope>
    <source>
        <strain evidence="1 2">DSM 14836</strain>
    </source>
</reference>
<accession>A0A4R2P0G0</accession>